<keyword evidence="7" id="KW-0547">Nucleotide-binding</keyword>
<dbReference type="GO" id="GO:0006166">
    <property type="term" value="P:purine ribonucleoside salvage"/>
    <property type="evidence" value="ECO:0007669"/>
    <property type="project" value="UniProtKB-KW"/>
</dbReference>
<accession>A0ABD0M895</accession>
<feature type="active site" description="Proton acceptor" evidence="10">
    <location>
        <position position="361"/>
    </location>
</feature>
<comment type="cofactor">
    <cofactor evidence="1">
        <name>Mg(2+)</name>
        <dbReference type="ChEBI" id="CHEBI:18420"/>
    </cofactor>
</comment>
<dbReference type="PANTHER" id="PTHR45769">
    <property type="entry name" value="ADENOSINE KINASE"/>
    <property type="match status" value="1"/>
</dbReference>
<evidence type="ECO:0000256" key="6">
    <source>
        <dbReference type="ARBA" id="ARBA00022726"/>
    </source>
</evidence>
<comment type="pathway">
    <text evidence="2">Purine metabolism; AMP biosynthesis via salvage pathway; AMP from adenosine: step 1/1.</text>
</comment>
<dbReference type="EMBL" id="JACVVK020000003">
    <property type="protein sequence ID" value="KAK7507735.1"/>
    <property type="molecule type" value="Genomic_DNA"/>
</dbReference>
<dbReference type="EC" id="2.7.1.20" evidence="4"/>
<dbReference type="PRINTS" id="PR00989">
    <property type="entry name" value="ADENOKINASE"/>
</dbReference>
<dbReference type="CDD" id="cd01168">
    <property type="entry name" value="adenosine_kinase"/>
    <property type="match status" value="1"/>
</dbReference>
<gene>
    <name evidence="13" type="ORF">BaRGS_00000700</name>
</gene>
<evidence type="ECO:0000256" key="3">
    <source>
        <dbReference type="ARBA" id="ARBA00010688"/>
    </source>
</evidence>
<dbReference type="Gene3D" id="3.40.1190.20">
    <property type="match status" value="1"/>
</dbReference>
<keyword evidence="6" id="KW-0660">Purine salvage</keyword>
<evidence type="ECO:0000256" key="1">
    <source>
        <dbReference type="ARBA" id="ARBA00001946"/>
    </source>
</evidence>
<keyword evidence="14" id="KW-1185">Reference proteome</keyword>
<dbReference type="GO" id="GO:0005524">
    <property type="term" value="F:ATP binding"/>
    <property type="evidence" value="ECO:0007669"/>
    <property type="project" value="UniProtKB-KW"/>
</dbReference>
<keyword evidence="8" id="KW-0418">Kinase</keyword>
<dbReference type="PANTHER" id="PTHR45769:SF3">
    <property type="entry name" value="ADENOSINE KINASE"/>
    <property type="match status" value="1"/>
</dbReference>
<feature type="domain" description="Carbohydrate kinase PfkB" evidence="12">
    <location>
        <begin position="88"/>
        <end position="388"/>
    </location>
</feature>
<dbReference type="SUPFAM" id="SSF53613">
    <property type="entry name" value="Ribokinase-like"/>
    <property type="match status" value="1"/>
</dbReference>
<dbReference type="Proteomes" id="UP001519460">
    <property type="component" value="Unassembled WGS sequence"/>
</dbReference>
<feature type="compositionally biased region" description="Polar residues" evidence="11">
    <location>
        <begin position="416"/>
        <end position="426"/>
    </location>
</feature>
<dbReference type="GO" id="GO:0004001">
    <property type="term" value="F:adenosine kinase activity"/>
    <property type="evidence" value="ECO:0007669"/>
    <property type="project" value="UniProtKB-EC"/>
</dbReference>
<evidence type="ECO:0000313" key="14">
    <source>
        <dbReference type="Proteomes" id="UP001519460"/>
    </source>
</evidence>
<evidence type="ECO:0000313" key="13">
    <source>
        <dbReference type="EMBL" id="KAK7507735.1"/>
    </source>
</evidence>
<proteinExistence type="inferred from homology"/>
<dbReference type="InterPro" id="IPR011611">
    <property type="entry name" value="PfkB_dom"/>
</dbReference>
<feature type="non-terminal residue" evidence="13">
    <location>
        <position position="463"/>
    </location>
</feature>
<evidence type="ECO:0000256" key="4">
    <source>
        <dbReference type="ARBA" id="ARBA00012119"/>
    </source>
</evidence>
<dbReference type="InterPro" id="IPR001805">
    <property type="entry name" value="Adenokinase"/>
</dbReference>
<evidence type="ECO:0000256" key="9">
    <source>
        <dbReference type="ARBA" id="ARBA00022840"/>
    </source>
</evidence>
<comment type="caution">
    <text evidence="13">The sequence shown here is derived from an EMBL/GenBank/DDBJ whole genome shotgun (WGS) entry which is preliminary data.</text>
</comment>
<dbReference type="Pfam" id="PF00294">
    <property type="entry name" value="PfkB"/>
    <property type="match status" value="1"/>
</dbReference>
<evidence type="ECO:0000256" key="2">
    <source>
        <dbReference type="ARBA" id="ARBA00004801"/>
    </source>
</evidence>
<comment type="similarity">
    <text evidence="3">Belongs to the carbohydrate kinase PfkB family.</text>
</comment>
<dbReference type="Gene3D" id="3.30.1110.10">
    <property type="match status" value="1"/>
</dbReference>
<evidence type="ECO:0000256" key="7">
    <source>
        <dbReference type="ARBA" id="ARBA00022741"/>
    </source>
</evidence>
<dbReference type="PROSITE" id="PS00584">
    <property type="entry name" value="PFKB_KINASES_2"/>
    <property type="match status" value="1"/>
</dbReference>
<evidence type="ECO:0000259" key="12">
    <source>
        <dbReference type="Pfam" id="PF00294"/>
    </source>
</evidence>
<keyword evidence="9" id="KW-0067">ATP-binding</keyword>
<name>A0ABD0M895_9CAEN</name>
<protein>
    <recommendedName>
        <fullName evidence="4">adenosine kinase</fullName>
        <ecNumber evidence="4">2.7.1.20</ecNumber>
    </recommendedName>
</protein>
<dbReference type="PROSITE" id="PS51257">
    <property type="entry name" value="PROKAR_LIPOPROTEIN"/>
    <property type="match status" value="1"/>
</dbReference>
<dbReference type="InterPro" id="IPR029056">
    <property type="entry name" value="Ribokinase-like"/>
</dbReference>
<keyword evidence="5" id="KW-0808">Transferase</keyword>
<feature type="compositionally biased region" description="Basic and acidic residues" evidence="11">
    <location>
        <begin position="404"/>
        <end position="413"/>
    </location>
</feature>
<sequence length="463" mass="51447">MPLRSWVAYGLYRLNYPAAGHLWGGCYERRTPARSVMEGLKRASNGDTYQDSIPDEKRPKTEIGEGILLAYGNPLLDISINDPSCTQLLEKYGLDANNAILADEKHLPLYKEIVDRYPDKVEYIPGGATLNAMRAMQWLLQTPRVTTFFGCISDDKFGEILRKNAEKEGVNVQFQYTDKQPTGTCAVVCTENNRSLVANLAAANCFTEDHVDVPANWKLVEKAQFYYTAGFPLTVSPSSMMRLARHANETGKTFCLNLSAPFLCNFFKEPMVKLLPYVDYLFGNETEADEFAKVHNYGTTDRKEIALKMANWTKENPSRPRTVVITQGADPVLVAKDGKVTEFPVIAVKEKDIVDTNGAGDAFVGGFLAQLVQGKPVEECVQCGMYIANHGAVLCDLTLRSQQGEDSRMELRAQRRTVTSTTTRCPSDSDRLQWPPSLSEPSRPVTPSVGLTEPVPVADRPRP</sequence>
<dbReference type="AlphaFoldDB" id="A0ABD0M895"/>
<evidence type="ECO:0000256" key="5">
    <source>
        <dbReference type="ARBA" id="ARBA00022679"/>
    </source>
</evidence>
<evidence type="ECO:0000256" key="10">
    <source>
        <dbReference type="PIRSR" id="PIRSR601805-1"/>
    </source>
</evidence>
<organism evidence="13 14">
    <name type="scientific">Batillaria attramentaria</name>
    <dbReference type="NCBI Taxonomy" id="370345"/>
    <lineage>
        <taxon>Eukaryota</taxon>
        <taxon>Metazoa</taxon>
        <taxon>Spiralia</taxon>
        <taxon>Lophotrochozoa</taxon>
        <taxon>Mollusca</taxon>
        <taxon>Gastropoda</taxon>
        <taxon>Caenogastropoda</taxon>
        <taxon>Sorbeoconcha</taxon>
        <taxon>Cerithioidea</taxon>
        <taxon>Batillariidae</taxon>
        <taxon>Batillaria</taxon>
    </lineage>
</organism>
<dbReference type="FunFam" id="3.40.1190.20:FF:000006">
    <property type="entry name" value="Adenosine kinase 2"/>
    <property type="match status" value="1"/>
</dbReference>
<dbReference type="InterPro" id="IPR002173">
    <property type="entry name" value="Carboh/pur_kinase_PfkB_CS"/>
</dbReference>
<reference evidence="13 14" key="1">
    <citation type="journal article" date="2023" name="Sci. Data">
        <title>Genome assembly of the Korean intertidal mud-creeper Batillaria attramentaria.</title>
        <authorList>
            <person name="Patra A.K."/>
            <person name="Ho P.T."/>
            <person name="Jun S."/>
            <person name="Lee S.J."/>
            <person name="Kim Y."/>
            <person name="Won Y.J."/>
        </authorList>
    </citation>
    <scope>NUCLEOTIDE SEQUENCE [LARGE SCALE GENOMIC DNA]</scope>
    <source>
        <strain evidence="13">Wonlab-2016</strain>
    </source>
</reference>
<feature type="region of interest" description="Disordered" evidence="11">
    <location>
        <begin position="404"/>
        <end position="463"/>
    </location>
</feature>
<evidence type="ECO:0000256" key="11">
    <source>
        <dbReference type="SAM" id="MobiDB-lite"/>
    </source>
</evidence>
<evidence type="ECO:0000256" key="8">
    <source>
        <dbReference type="ARBA" id="ARBA00022777"/>
    </source>
</evidence>